<proteinExistence type="inferred from homology"/>
<gene>
    <name evidence="8" type="ORF">C446_00871</name>
</gene>
<evidence type="ECO:0000256" key="3">
    <source>
        <dbReference type="ARBA" id="ARBA00022692"/>
    </source>
</evidence>
<sequence length="420" mass="44299">MTENEDHDHTHDDHGDHAHDDHGHGHADDASDATAVDGGIASHGTGIDTDTATTAPTSSSAVRTTDLRERVQLVGVALVGLLAAAMIGFIALDWLRRYPGAEAFGPLETFYTTTGIDPAAGYLFEQFLIAGAWFDYFLGTELFQYAFMWRNLATGVLIGVVAPLVGTYLVHRQMALIGETLAHTAFAGVAVGLLFIAVTGWEGALLYIALLVSVIGALGVQWLTERTNSFGDVPIAIMLTGSFAVGTLLISWGRGFMSIGIEIEEFLFGSLSVVSASGSRLMAMLTVGVVAVVAVTYKQLLFITFDEQAARVARLNVSAYNTLLIVMTAVVVVGAMQVLGVILVAGMLVIPVAAASQIARSFRETLYLSILFGQLSILGGYTFALSQSLPSGGSIIVVAIAIYLLAIAVSDRTGGTISVH</sequence>
<feature type="region of interest" description="Disordered" evidence="6">
    <location>
        <begin position="1"/>
        <end position="61"/>
    </location>
</feature>
<dbReference type="AlphaFoldDB" id="M0MQ14"/>
<name>M0MQ14_9EURY</name>
<dbReference type="GO" id="GO:0043190">
    <property type="term" value="C:ATP-binding cassette (ABC) transporter complex"/>
    <property type="evidence" value="ECO:0007669"/>
    <property type="project" value="InterPro"/>
</dbReference>
<dbReference type="InterPro" id="IPR037294">
    <property type="entry name" value="ABC_BtuC-like"/>
</dbReference>
<feature type="transmembrane region" description="Helical" evidence="7">
    <location>
        <begin position="181"/>
        <end position="198"/>
    </location>
</feature>
<dbReference type="PATRIC" id="fig|1227454.3.peg.169"/>
<evidence type="ECO:0000256" key="4">
    <source>
        <dbReference type="ARBA" id="ARBA00022989"/>
    </source>
</evidence>
<dbReference type="EMBL" id="AOMA01000006">
    <property type="protein sequence ID" value="EMA46829.1"/>
    <property type="molecule type" value="Genomic_DNA"/>
</dbReference>
<dbReference type="eggNOG" id="arCOG01006">
    <property type="taxonomic scope" value="Archaea"/>
</dbReference>
<feature type="compositionally biased region" description="Basic and acidic residues" evidence="6">
    <location>
        <begin position="1"/>
        <end position="29"/>
    </location>
</feature>
<protein>
    <submittedName>
        <fullName evidence="8">ABC transporter</fullName>
    </submittedName>
</protein>
<dbReference type="PANTHER" id="PTHR30477:SF0">
    <property type="entry name" value="METAL TRANSPORT SYSTEM MEMBRANE PROTEIN TM_0125-RELATED"/>
    <property type="match status" value="1"/>
</dbReference>
<evidence type="ECO:0000256" key="7">
    <source>
        <dbReference type="SAM" id="Phobius"/>
    </source>
</evidence>
<evidence type="ECO:0000256" key="5">
    <source>
        <dbReference type="ARBA" id="ARBA00023136"/>
    </source>
</evidence>
<dbReference type="SUPFAM" id="SSF81345">
    <property type="entry name" value="ABC transporter involved in vitamin B12 uptake, BtuC"/>
    <property type="match status" value="1"/>
</dbReference>
<evidence type="ECO:0000313" key="9">
    <source>
        <dbReference type="Proteomes" id="UP000011607"/>
    </source>
</evidence>
<feature type="compositionally biased region" description="Low complexity" evidence="6">
    <location>
        <begin position="49"/>
        <end position="61"/>
    </location>
</feature>
<feature type="transmembrane region" description="Helical" evidence="7">
    <location>
        <begin position="73"/>
        <end position="92"/>
    </location>
</feature>
<feature type="transmembrane region" description="Helical" evidence="7">
    <location>
        <begin position="147"/>
        <end position="169"/>
    </location>
</feature>
<dbReference type="STRING" id="1227454.C446_00871"/>
<dbReference type="OrthoDB" id="330338at2157"/>
<dbReference type="Pfam" id="PF00950">
    <property type="entry name" value="ABC-3"/>
    <property type="match status" value="1"/>
</dbReference>
<feature type="transmembrane region" description="Helical" evidence="7">
    <location>
        <begin position="366"/>
        <end position="385"/>
    </location>
</feature>
<evidence type="ECO:0000313" key="8">
    <source>
        <dbReference type="EMBL" id="EMA46829.1"/>
    </source>
</evidence>
<keyword evidence="9" id="KW-1185">Reference proteome</keyword>
<reference evidence="8 9" key="1">
    <citation type="journal article" date="2014" name="PLoS Genet.">
        <title>Phylogenetically driven sequencing of extremely halophilic archaea reveals strategies for static and dynamic osmo-response.</title>
        <authorList>
            <person name="Becker E.A."/>
            <person name="Seitzer P.M."/>
            <person name="Tritt A."/>
            <person name="Larsen D."/>
            <person name="Krusor M."/>
            <person name="Yao A.I."/>
            <person name="Wu D."/>
            <person name="Madern D."/>
            <person name="Eisen J.A."/>
            <person name="Darling A.E."/>
            <person name="Facciotti M.T."/>
        </authorList>
    </citation>
    <scope>NUCLEOTIDE SEQUENCE [LARGE SCALE GENOMIC DNA]</scope>
    <source>
        <strain evidence="8 9">JCM 10879</strain>
    </source>
</reference>
<keyword evidence="3 7" id="KW-0812">Transmembrane</keyword>
<dbReference type="Gene3D" id="1.10.3470.10">
    <property type="entry name" value="ABC transporter involved in vitamin B12 uptake, BtuC"/>
    <property type="match status" value="1"/>
</dbReference>
<dbReference type="RefSeq" id="WP_006671147.1">
    <property type="nucleotide sequence ID" value="NZ_AOMA01000006.1"/>
</dbReference>
<feature type="transmembrane region" description="Helical" evidence="7">
    <location>
        <begin position="204"/>
        <end position="223"/>
    </location>
</feature>
<evidence type="ECO:0000256" key="1">
    <source>
        <dbReference type="ARBA" id="ARBA00004141"/>
    </source>
</evidence>
<feature type="transmembrane region" description="Helical" evidence="7">
    <location>
        <begin position="235"/>
        <end position="261"/>
    </location>
</feature>
<organism evidence="8 9">
    <name type="scientific">Halobiforma nitratireducens JCM 10879</name>
    <dbReference type="NCBI Taxonomy" id="1227454"/>
    <lineage>
        <taxon>Archaea</taxon>
        <taxon>Methanobacteriati</taxon>
        <taxon>Methanobacteriota</taxon>
        <taxon>Stenosarchaea group</taxon>
        <taxon>Halobacteria</taxon>
        <taxon>Halobacteriales</taxon>
        <taxon>Natrialbaceae</taxon>
        <taxon>Halobiforma</taxon>
    </lineage>
</organism>
<evidence type="ECO:0000256" key="2">
    <source>
        <dbReference type="ARBA" id="ARBA00008034"/>
    </source>
</evidence>
<dbReference type="InterPro" id="IPR001626">
    <property type="entry name" value="ABC_TroCD"/>
</dbReference>
<evidence type="ECO:0000256" key="6">
    <source>
        <dbReference type="SAM" id="MobiDB-lite"/>
    </source>
</evidence>
<dbReference type="Proteomes" id="UP000011607">
    <property type="component" value="Unassembled WGS sequence"/>
</dbReference>
<feature type="transmembrane region" description="Helical" evidence="7">
    <location>
        <begin position="317"/>
        <end position="335"/>
    </location>
</feature>
<comment type="similarity">
    <text evidence="2">Belongs to the ABC-3 integral membrane protein family.</text>
</comment>
<comment type="subcellular location">
    <subcellularLocation>
        <location evidence="1">Membrane</location>
        <topology evidence="1">Multi-pass membrane protein</topology>
    </subcellularLocation>
</comment>
<keyword evidence="5 7" id="KW-0472">Membrane</keyword>
<keyword evidence="4 7" id="KW-1133">Transmembrane helix</keyword>
<dbReference type="GO" id="GO:0055085">
    <property type="term" value="P:transmembrane transport"/>
    <property type="evidence" value="ECO:0007669"/>
    <property type="project" value="InterPro"/>
</dbReference>
<feature type="transmembrane region" description="Helical" evidence="7">
    <location>
        <begin position="391"/>
        <end position="410"/>
    </location>
</feature>
<accession>M0MQ14</accession>
<dbReference type="PANTHER" id="PTHR30477">
    <property type="entry name" value="ABC-TRANSPORTER METAL-BINDING PROTEIN"/>
    <property type="match status" value="1"/>
</dbReference>
<feature type="transmembrane region" description="Helical" evidence="7">
    <location>
        <begin position="341"/>
        <end position="359"/>
    </location>
</feature>
<dbReference type="CDD" id="cd06550">
    <property type="entry name" value="TM_ABC_iron-siderophores_like"/>
    <property type="match status" value="1"/>
</dbReference>
<feature type="transmembrane region" description="Helical" evidence="7">
    <location>
        <begin position="281"/>
        <end position="305"/>
    </location>
</feature>
<comment type="caution">
    <text evidence="8">The sequence shown here is derived from an EMBL/GenBank/DDBJ whole genome shotgun (WGS) entry which is preliminary data.</text>
</comment>